<dbReference type="AlphaFoldDB" id="A0A1A8RBN0"/>
<organism evidence="1">
    <name type="scientific">Nothobranchius rachovii</name>
    <name type="common">bluefin notho</name>
    <dbReference type="NCBI Taxonomy" id="451742"/>
    <lineage>
        <taxon>Eukaryota</taxon>
        <taxon>Metazoa</taxon>
        <taxon>Chordata</taxon>
        <taxon>Craniata</taxon>
        <taxon>Vertebrata</taxon>
        <taxon>Euteleostomi</taxon>
        <taxon>Actinopterygii</taxon>
        <taxon>Neopterygii</taxon>
        <taxon>Teleostei</taxon>
        <taxon>Neoteleostei</taxon>
        <taxon>Acanthomorphata</taxon>
        <taxon>Ovalentaria</taxon>
        <taxon>Atherinomorphae</taxon>
        <taxon>Cyprinodontiformes</taxon>
        <taxon>Nothobranchiidae</taxon>
        <taxon>Nothobranchius</taxon>
    </lineage>
</organism>
<feature type="non-terminal residue" evidence="1">
    <location>
        <position position="110"/>
    </location>
</feature>
<reference evidence="1" key="1">
    <citation type="submission" date="2016-05" db="EMBL/GenBank/DDBJ databases">
        <authorList>
            <person name="Lavstsen T."/>
            <person name="Jespersen J.S."/>
        </authorList>
    </citation>
    <scope>NUCLEOTIDE SEQUENCE</scope>
    <source>
        <tissue evidence="1">Brain</tissue>
    </source>
</reference>
<gene>
    <name evidence="1" type="primary">Nfu_g_1_012932</name>
</gene>
<sequence>CFLYTCAWSDHKPIYCSIVFHPGLTKAIRWRFNVSLLQDREYRTQFETRFKEFLGFNEGSVSDPRILWEAVKGFIRSNATFYASFRNKERAKKLAAWERQYASFDALLQR</sequence>
<protein>
    <submittedName>
        <fullName evidence="1">Uncharacterized protein</fullName>
    </submittedName>
</protein>
<evidence type="ECO:0000313" key="1">
    <source>
        <dbReference type="EMBL" id="SBS03480.1"/>
    </source>
</evidence>
<dbReference type="EMBL" id="HAEH01015783">
    <property type="protein sequence ID" value="SBS03480.1"/>
    <property type="molecule type" value="Transcribed_RNA"/>
</dbReference>
<accession>A0A1A8RBN0</accession>
<name>A0A1A8RBN0_9TELE</name>
<reference evidence="1" key="2">
    <citation type="submission" date="2016-06" db="EMBL/GenBank/DDBJ databases">
        <title>The genome of a short-lived fish provides insights into sex chromosome evolution and the genetic control of aging.</title>
        <authorList>
            <person name="Reichwald K."/>
            <person name="Felder M."/>
            <person name="Petzold A."/>
            <person name="Koch P."/>
            <person name="Groth M."/>
            <person name="Platzer M."/>
        </authorList>
    </citation>
    <scope>NUCLEOTIDE SEQUENCE</scope>
    <source>
        <tissue evidence="1">Brain</tissue>
    </source>
</reference>
<feature type="non-terminal residue" evidence="1">
    <location>
        <position position="1"/>
    </location>
</feature>
<proteinExistence type="predicted"/>